<feature type="domain" description="Bacterial mobilisation" evidence="1">
    <location>
        <begin position="72"/>
        <end position="114"/>
    </location>
</feature>
<dbReference type="Pfam" id="PF05713">
    <property type="entry name" value="MobC"/>
    <property type="match status" value="1"/>
</dbReference>
<organism evidence="2 3">
    <name type="scientific">Acinetobacter terrestris</name>
    <dbReference type="NCBI Taxonomy" id="2529843"/>
    <lineage>
        <taxon>Bacteria</taxon>
        <taxon>Pseudomonadati</taxon>
        <taxon>Pseudomonadota</taxon>
        <taxon>Gammaproteobacteria</taxon>
        <taxon>Moraxellales</taxon>
        <taxon>Moraxellaceae</taxon>
        <taxon>Acinetobacter</taxon>
        <taxon>Acinetobacter Taxon 24</taxon>
    </lineage>
</organism>
<dbReference type="InterPro" id="IPR008687">
    <property type="entry name" value="MobC"/>
</dbReference>
<gene>
    <name evidence="2" type="primary">mobC</name>
    <name evidence="2" type="ORF">QOR41_14615</name>
</gene>
<evidence type="ECO:0000313" key="2">
    <source>
        <dbReference type="EMBL" id="MDK1685021.1"/>
    </source>
</evidence>
<dbReference type="EMBL" id="JASKNE010000002">
    <property type="protein sequence ID" value="MDK1685021.1"/>
    <property type="molecule type" value="Genomic_DNA"/>
</dbReference>
<dbReference type="AlphaFoldDB" id="A0AAW6UV14"/>
<reference evidence="2" key="1">
    <citation type="submission" date="2023-04" db="EMBL/GenBank/DDBJ databases">
        <title>The environmental microbiomes in feedlot watering bowls are a reservoir of florfenicol resistance for bovine respiratory disease pathogens.</title>
        <authorList>
            <person name="Kos D.W."/>
            <person name="Ruzzini A.C."/>
            <person name="Schreiner B."/>
            <person name="Jelinski M.D."/>
        </authorList>
    </citation>
    <scope>NUCLEOTIDE SEQUENCE</scope>
    <source>
        <strain evidence="2">WB3</strain>
    </source>
</reference>
<comment type="caution">
    <text evidence="2">The sequence shown here is derived from an EMBL/GenBank/DDBJ whole genome shotgun (WGS) entry which is preliminary data.</text>
</comment>
<accession>A0AAW6UV14</accession>
<evidence type="ECO:0000259" key="1">
    <source>
        <dbReference type="Pfam" id="PF05713"/>
    </source>
</evidence>
<dbReference type="Proteomes" id="UP001241935">
    <property type="component" value="Unassembled WGS sequence"/>
</dbReference>
<dbReference type="RefSeq" id="WP_284067806.1">
    <property type="nucleotide sequence ID" value="NZ_JASKNE010000002.1"/>
</dbReference>
<proteinExistence type="predicted"/>
<evidence type="ECO:0000313" key="3">
    <source>
        <dbReference type="Proteomes" id="UP001241935"/>
    </source>
</evidence>
<protein>
    <submittedName>
        <fullName evidence="2">Plasmid mobilization relaxosome protein MobC</fullName>
    </submittedName>
</protein>
<name>A0AAW6UV14_9GAMM</name>
<sequence>MVYEVEINHERKRKIREKRVEVRLSLTEFELLKDANISNIARFLRDAAFNAVKKEPLKMPFFSKIDRDFVLELSRIGNNINQISRAVNTEIARSEPLNAVKLLHLLIDIQETLRNLRIEASDDH</sequence>